<accession>A0A1H8RS20</accession>
<dbReference type="Proteomes" id="UP000199126">
    <property type="component" value="Unassembled WGS sequence"/>
</dbReference>
<dbReference type="EMBL" id="FODV01000004">
    <property type="protein sequence ID" value="SEO69136.1"/>
    <property type="molecule type" value="Genomic_DNA"/>
</dbReference>
<keyword evidence="2" id="KW-1185">Reference proteome</keyword>
<dbReference type="AlphaFoldDB" id="A0A1H8RS20"/>
<evidence type="ECO:0000313" key="1">
    <source>
        <dbReference type="EMBL" id="SEO69136.1"/>
    </source>
</evidence>
<sequence length="86" mass="9622">MENVDPDHGTADGEPYFVVLVDDKLLERTKLVLEQDDGEYNITVRGGGLTTFGPGTLEVTVLLMDEDTERDDVFGRWTGEVEYNPD</sequence>
<dbReference type="RefSeq" id="WP_139246583.1">
    <property type="nucleotide sequence ID" value="NZ_FODV01000004.1"/>
</dbReference>
<protein>
    <submittedName>
        <fullName evidence="1">Uncharacterized protein</fullName>
    </submittedName>
</protein>
<evidence type="ECO:0000313" key="2">
    <source>
        <dbReference type="Proteomes" id="UP000199126"/>
    </source>
</evidence>
<reference evidence="2" key="1">
    <citation type="submission" date="2016-10" db="EMBL/GenBank/DDBJ databases">
        <authorList>
            <person name="Varghese N."/>
            <person name="Submissions S."/>
        </authorList>
    </citation>
    <scope>NUCLEOTIDE SEQUENCE [LARGE SCALE GENOMIC DNA]</scope>
    <source>
        <strain evidence="2">CGMCC 1.10121</strain>
    </source>
</reference>
<name>A0A1H8RS20_9EURY</name>
<proteinExistence type="predicted"/>
<dbReference type="OrthoDB" id="248472at2157"/>
<organism evidence="1 2">
    <name type="scientific">Halogranum amylolyticum</name>
    <dbReference type="NCBI Taxonomy" id="660520"/>
    <lineage>
        <taxon>Archaea</taxon>
        <taxon>Methanobacteriati</taxon>
        <taxon>Methanobacteriota</taxon>
        <taxon>Stenosarchaea group</taxon>
        <taxon>Halobacteria</taxon>
        <taxon>Halobacteriales</taxon>
        <taxon>Haloferacaceae</taxon>
    </lineage>
</organism>
<gene>
    <name evidence="1" type="ORF">SAMN04487948_104199</name>
</gene>